<sequence>MIFEIVDLFDSYQEHCSLHLCKLILHFYFQLTHSRDYY</sequence>
<reference evidence="1" key="1">
    <citation type="submission" date="2005-03" db="EMBL/GenBank/DDBJ databases">
        <authorList>
            <person name="Han Z."/>
        </authorList>
    </citation>
    <scope>NUCLEOTIDE SEQUENCE</scope>
</reference>
<protein>
    <submittedName>
        <fullName evidence="1">Uncharacterized protein</fullName>
    </submittedName>
</protein>
<accession>Q5BX33</accession>
<proteinExistence type="evidence at transcript level"/>
<evidence type="ECO:0000313" key="1">
    <source>
        <dbReference type="EMBL" id="AAX28042.1"/>
    </source>
</evidence>
<reference evidence="1" key="2">
    <citation type="journal article" date="2006" name="PLoS Pathog.">
        <title>New perspectives on host-parasite interplay by comparative transcriptomic and proteomic analyses of Schistosoma japonicum.</title>
        <authorList>
            <person name="Liu F."/>
            <person name="Lu J."/>
            <person name="Hu W."/>
            <person name="Wang S.Y."/>
            <person name="Cui S.J."/>
            <person name="Chi M."/>
            <person name="Yan Q."/>
            <person name="Wang X.R."/>
            <person name="Song H.D."/>
            <person name="Xu X.N."/>
            <person name="Wang J.J."/>
            <person name="Zhang X.L."/>
            <person name="Zhang X."/>
            <person name="Wang Z.Q."/>
            <person name="Xue C.L."/>
            <person name="Brindley P.J."/>
            <person name="McManus D.P."/>
            <person name="Yang P.Y."/>
            <person name="Feng Z."/>
            <person name="Chen Z."/>
            <person name="Han Z.G."/>
        </authorList>
    </citation>
    <scope>NUCLEOTIDE SEQUENCE</scope>
</reference>
<dbReference type="AlphaFoldDB" id="Q5BX33"/>
<name>Q5BX33_SCHJA</name>
<organism evidence="1">
    <name type="scientific">Schistosoma japonicum</name>
    <name type="common">Blood fluke</name>
    <dbReference type="NCBI Taxonomy" id="6182"/>
    <lineage>
        <taxon>Eukaryota</taxon>
        <taxon>Metazoa</taxon>
        <taxon>Spiralia</taxon>
        <taxon>Lophotrochozoa</taxon>
        <taxon>Platyhelminthes</taxon>
        <taxon>Trematoda</taxon>
        <taxon>Digenea</taxon>
        <taxon>Strigeidida</taxon>
        <taxon>Schistosomatoidea</taxon>
        <taxon>Schistosomatidae</taxon>
        <taxon>Schistosoma</taxon>
    </lineage>
</organism>
<dbReference type="EMBL" id="AY812153">
    <property type="protein sequence ID" value="AAX28042.1"/>
    <property type="molecule type" value="mRNA"/>
</dbReference>